<dbReference type="PANTHER" id="PTHR33420">
    <property type="entry name" value="FIMBRIAL SUBUNIT ELFA-RELATED"/>
    <property type="match status" value="1"/>
</dbReference>
<dbReference type="SUPFAM" id="SSF49401">
    <property type="entry name" value="Bacterial adhesins"/>
    <property type="match status" value="1"/>
</dbReference>
<organism evidence="6 7">
    <name type="scientific">Stenotrophomonas maltophilia</name>
    <name type="common">Pseudomonas maltophilia</name>
    <name type="synonym">Xanthomonas maltophilia</name>
    <dbReference type="NCBI Taxonomy" id="40324"/>
    <lineage>
        <taxon>Bacteria</taxon>
        <taxon>Pseudomonadati</taxon>
        <taxon>Pseudomonadota</taxon>
        <taxon>Gammaproteobacteria</taxon>
        <taxon>Lysobacterales</taxon>
        <taxon>Lysobacteraceae</taxon>
        <taxon>Stenotrophomonas</taxon>
        <taxon>Stenotrophomonas maltophilia group</taxon>
    </lineage>
</organism>
<feature type="chain" id="PRO_5042508319" description="Fimbrial-type adhesion domain-containing protein" evidence="4">
    <location>
        <begin position="33"/>
        <end position="322"/>
    </location>
</feature>
<dbReference type="PANTHER" id="PTHR33420:SF14">
    <property type="entry name" value="TYPE 1 FIMBRIN D-MANNOSE SPECIFIC ADHESIN"/>
    <property type="match status" value="1"/>
</dbReference>
<feature type="domain" description="Fimbrial-type adhesion" evidence="5">
    <location>
        <begin position="190"/>
        <end position="321"/>
    </location>
</feature>
<dbReference type="InterPro" id="IPR008966">
    <property type="entry name" value="Adhesion_dom_sf"/>
</dbReference>
<evidence type="ECO:0000256" key="4">
    <source>
        <dbReference type="SAM" id="SignalP"/>
    </source>
</evidence>
<comment type="subcellular location">
    <subcellularLocation>
        <location evidence="1">Fimbrium</location>
    </subcellularLocation>
</comment>
<dbReference type="EMBL" id="JAVSKO010000001">
    <property type="protein sequence ID" value="MDT3466581.1"/>
    <property type="molecule type" value="Genomic_DNA"/>
</dbReference>
<sequence length="322" mass="33729">MPLPRLLGGVCALWLALLAVAAAQACTTVAYAGGDANLVIDTWDDTVPDVLISNWTMAGNANFLNGCSVSSPSPVDVIPTMPNLTFEHDVVIDGERYPAYSVVGMPRTPLFIFRYVFGNGSAVLNQPFDASRTLNSSGGSAAGAFRWSVLQIAAVSRGGQMEALPTTSVGSARHVFPPNPSLSKVESFSVTANLRSKTCTLTDTPVALLDVHSGDLPRAGSSAGTRDFNVAMSCNGTYTVYLSLTDANAPGSTSSRLTPTRNATAEGVRVELLRGGSPVALGSTWSQLSREPVALAARYYRESGAFGTGLVEGQAVITVTYR</sequence>
<feature type="signal peptide" evidence="4">
    <location>
        <begin position="1"/>
        <end position="32"/>
    </location>
</feature>
<dbReference type="PROSITE" id="PS51257">
    <property type="entry name" value="PROKAR_LIPOPROTEIN"/>
    <property type="match status" value="1"/>
</dbReference>
<reference evidence="6" key="1">
    <citation type="submission" date="2023-07" db="EMBL/GenBank/DDBJ databases">
        <title>Comparative genomics of clinical Stenotrophomonas maltophilia isolates reveals regions of diversity which correlate with colonization and persistence in vivo.</title>
        <authorList>
            <person name="Mcdaniel M.S."/>
            <person name="Swords W.E."/>
            <person name="Sumpter N.A."/>
            <person name="Lindgren N.R."/>
            <person name="Billiot C.E."/>
        </authorList>
    </citation>
    <scope>NUCLEOTIDE SEQUENCE</scope>
    <source>
        <strain evidence="6">Ism4</strain>
    </source>
</reference>
<keyword evidence="4" id="KW-0732">Signal</keyword>
<dbReference type="RefSeq" id="WP_312560089.1">
    <property type="nucleotide sequence ID" value="NZ_JAVSKO010000001.1"/>
</dbReference>
<dbReference type="GO" id="GO:0043709">
    <property type="term" value="P:cell adhesion involved in single-species biofilm formation"/>
    <property type="evidence" value="ECO:0007669"/>
    <property type="project" value="TreeGrafter"/>
</dbReference>
<dbReference type="Pfam" id="PF00419">
    <property type="entry name" value="Fimbrial"/>
    <property type="match status" value="1"/>
</dbReference>
<dbReference type="Proteomes" id="UP001251948">
    <property type="component" value="Unassembled WGS sequence"/>
</dbReference>
<dbReference type="Gene3D" id="2.60.40.1090">
    <property type="entry name" value="Fimbrial-type adhesion domain"/>
    <property type="match status" value="1"/>
</dbReference>
<protein>
    <recommendedName>
        <fullName evidence="5">Fimbrial-type adhesion domain-containing protein</fullName>
    </recommendedName>
</protein>
<name>A0AAJ2J746_STEMA</name>
<comment type="similarity">
    <text evidence="2">Belongs to the fimbrial protein family.</text>
</comment>
<evidence type="ECO:0000313" key="6">
    <source>
        <dbReference type="EMBL" id="MDT3466581.1"/>
    </source>
</evidence>
<accession>A0AAJ2J746</accession>
<evidence type="ECO:0000256" key="1">
    <source>
        <dbReference type="ARBA" id="ARBA00004561"/>
    </source>
</evidence>
<comment type="caution">
    <text evidence="6">The sequence shown here is derived from an EMBL/GenBank/DDBJ whole genome shotgun (WGS) entry which is preliminary data.</text>
</comment>
<proteinExistence type="inferred from homology"/>
<dbReference type="InterPro" id="IPR000259">
    <property type="entry name" value="Adhesion_dom_fimbrial"/>
</dbReference>
<evidence type="ECO:0000256" key="2">
    <source>
        <dbReference type="ARBA" id="ARBA00006671"/>
    </source>
</evidence>
<evidence type="ECO:0000256" key="3">
    <source>
        <dbReference type="ARBA" id="ARBA00023263"/>
    </source>
</evidence>
<evidence type="ECO:0000313" key="7">
    <source>
        <dbReference type="Proteomes" id="UP001251948"/>
    </source>
</evidence>
<dbReference type="InterPro" id="IPR050263">
    <property type="entry name" value="Bact_Fimbrial_Adh_Pro"/>
</dbReference>
<evidence type="ECO:0000259" key="5">
    <source>
        <dbReference type="Pfam" id="PF00419"/>
    </source>
</evidence>
<dbReference type="GO" id="GO:0009289">
    <property type="term" value="C:pilus"/>
    <property type="evidence" value="ECO:0007669"/>
    <property type="project" value="UniProtKB-SubCell"/>
</dbReference>
<gene>
    <name evidence="6" type="ORF">ROV92_00910</name>
</gene>
<dbReference type="InterPro" id="IPR036937">
    <property type="entry name" value="Adhesion_dom_fimbrial_sf"/>
</dbReference>
<keyword evidence="3" id="KW-0281">Fimbrium</keyword>
<dbReference type="AlphaFoldDB" id="A0AAJ2J746"/>